<proteinExistence type="predicted"/>
<evidence type="ECO:0000256" key="2">
    <source>
        <dbReference type="PROSITE-ProRule" id="PRU00335"/>
    </source>
</evidence>
<evidence type="ECO:0000313" key="4">
    <source>
        <dbReference type="EMBL" id="TVX94689.1"/>
    </source>
</evidence>
<keyword evidence="1 2" id="KW-0238">DNA-binding</keyword>
<dbReference type="PRINTS" id="PR00455">
    <property type="entry name" value="HTHTETR"/>
</dbReference>
<evidence type="ECO:0000259" key="3">
    <source>
        <dbReference type="PROSITE" id="PS50977"/>
    </source>
</evidence>
<dbReference type="InterPro" id="IPR039532">
    <property type="entry name" value="TetR_C_Firmicutes"/>
</dbReference>
<dbReference type="InterPro" id="IPR050624">
    <property type="entry name" value="HTH-type_Tx_Regulator"/>
</dbReference>
<protein>
    <submittedName>
        <fullName evidence="4">TetR/AcrR family transcriptional regulator</fullName>
    </submittedName>
</protein>
<dbReference type="PROSITE" id="PS50977">
    <property type="entry name" value="HTH_TETR_2"/>
    <property type="match status" value="1"/>
</dbReference>
<gene>
    <name evidence="4" type="ORF">FPZ44_10935</name>
</gene>
<dbReference type="GO" id="GO:0003677">
    <property type="term" value="F:DNA binding"/>
    <property type="evidence" value="ECO:0007669"/>
    <property type="project" value="UniProtKB-UniRule"/>
</dbReference>
<dbReference type="InterPro" id="IPR001647">
    <property type="entry name" value="HTH_TetR"/>
</dbReference>
<dbReference type="Pfam" id="PF00440">
    <property type="entry name" value="TetR_N"/>
    <property type="match status" value="1"/>
</dbReference>
<name>A0A559J477_9BACL</name>
<dbReference type="PANTHER" id="PTHR43479:SF7">
    <property type="entry name" value="TETR-FAMILY TRANSCRIPTIONAL REGULATOR"/>
    <property type="match status" value="1"/>
</dbReference>
<dbReference type="Pfam" id="PF14278">
    <property type="entry name" value="TetR_C_8"/>
    <property type="match status" value="1"/>
</dbReference>
<dbReference type="EMBL" id="VNJK01000001">
    <property type="protein sequence ID" value="TVX94689.1"/>
    <property type="molecule type" value="Genomic_DNA"/>
</dbReference>
<dbReference type="SUPFAM" id="SSF46689">
    <property type="entry name" value="Homeodomain-like"/>
    <property type="match status" value="1"/>
</dbReference>
<dbReference type="InterPro" id="IPR009057">
    <property type="entry name" value="Homeodomain-like_sf"/>
</dbReference>
<accession>A0A559J477</accession>
<organism evidence="4 5">
    <name type="scientific">Paenibacillus agilis</name>
    <dbReference type="NCBI Taxonomy" id="3020863"/>
    <lineage>
        <taxon>Bacteria</taxon>
        <taxon>Bacillati</taxon>
        <taxon>Bacillota</taxon>
        <taxon>Bacilli</taxon>
        <taxon>Bacillales</taxon>
        <taxon>Paenibacillaceae</taxon>
        <taxon>Paenibacillus</taxon>
    </lineage>
</organism>
<dbReference type="OrthoDB" id="9810250at2"/>
<dbReference type="PROSITE" id="PS01081">
    <property type="entry name" value="HTH_TETR_1"/>
    <property type="match status" value="1"/>
</dbReference>
<dbReference type="Gene3D" id="1.10.357.10">
    <property type="entry name" value="Tetracycline Repressor, domain 2"/>
    <property type="match status" value="1"/>
</dbReference>
<reference evidence="4 5" key="1">
    <citation type="submission" date="2019-07" db="EMBL/GenBank/DDBJ databases">
        <authorList>
            <person name="Kim J."/>
        </authorList>
    </citation>
    <scope>NUCLEOTIDE SEQUENCE [LARGE SCALE GENOMIC DNA]</scope>
    <source>
        <strain evidence="4 5">N4</strain>
    </source>
</reference>
<dbReference type="Proteomes" id="UP000318102">
    <property type="component" value="Unassembled WGS sequence"/>
</dbReference>
<evidence type="ECO:0000256" key="1">
    <source>
        <dbReference type="ARBA" id="ARBA00023125"/>
    </source>
</evidence>
<dbReference type="AlphaFoldDB" id="A0A559J477"/>
<sequence>MANTTDRRVIRTKKNIKRAFSELLKEKGFEAITVQDIADRADINRGTFYLHFLDKYDLFERKVDDILAELIASVPLDYAINQTSFTCMEPRIIQSFSHFQKYRDFYKLMFEDATNPYFHTRFIELLKNHFEQSIEEMKLTSKTTNHINKDLVVHYGLFSFMGILKYWLDQDPPLSPEEIAKQLRSIYEFESARIIEERAYK</sequence>
<dbReference type="InterPro" id="IPR023772">
    <property type="entry name" value="DNA-bd_HTH_TetR-type_CS"/>
</dbReference>
<keyword evidence="5" id="KW-1185">Reference proteome</keyword>
<feature type="DNA-binding region" description="H-T-H motif" evidence="2">
    <location>
        <begin position="33"/>
        <end position="52"/>
    </location>
</feature>
<comment type="caution">
    <text evidence="4">The sequence shown here is derived from an EMBL/GenBank/DDBJ whole genome shotgun (WGS) entry which is preliminary data.</text>
</comment>
<feature type="domain" description="HTH tetR-type" evidence="3">
    <location>
        <begin position="10"/>
        <end position="70"/>
    </location>
</feature>
<dbReference type="PANTHER" id="PTHR43479">
    <property type="entry name" value="ACREF/ENVCD OPERON REPRESSOR-RELATED"/>
    <property type="match status" value="1"/>
</dbReference>
<evidence type="ECO:0000313" key="5">
    <source>
        <dbReference type="Proteomes" id="UP000318102"/>
    </source>
</evidence>